<dbReference type="InterPro" id="IPR029063">
    <property type="entry name" value="SAM-dependent_MTases_sf"/>
</dbReference>
<dbReference type="GO" id="GO:0008168">
    <property type="term" value="F:methyltransferase activity"/>
    <property type="evidence" value="ECO:0007669"/>
    <property type="project" value="UniProtKB-KW"/>
</dbReference>
<keyword evidence="3 6" id="KW-0808">Transferase</keyword>
<dbReference type="EMBL" id="CP001463">
    <property type="protein sequence ID" value="ACS89988.1"/>
    <property type="molecule type" value="Genomic_DNA"/>
</dbReference>
<dbReference type="OrthoDB" id="1018at2157"/>
<dbReference type="InterPro" id="IPR025714">
    <property type="entry name" value="Methyltranfer_dom"/>
</dbReference>
<keyword evidence="2 6" id="KW-0489">Methyltransferase</keyword>
<dbReference type="Gene3D" id="3.40.50.150">
    <property type="entry name" value="Vaccinia Virus protein VP39"/>
    <property type="match status" value="1"/>
</dbReference>
<dbReference type="SUPFAM" id="SSF53335">
    <property type="entry name" value="S-adenosyl-L-methionine-dependent methyltransferases"/>
    <property type="match status" value="1"/>
</dbReference>
<dbReference type="PANTHER" id="PTHR44307">
    <property type="entry name" value="PHOSPHOETHANOLAMINE METHYLTRANSFERASE"/>
    <property type="match status" value="1"/>
</dbReference>
<name>C6A2Z3_THESM</name>
<dbReference type="CDD" id="cd02440">
    <property type="entry name" value="AdoMet_MTases"/>
    <property type="match status" value="1"/>
</dbReference>
<protein>
    <submittedName>
        <fullName evidence="6">Putative methyltransferase</fullName>
    </submittedName>
</protein>
<dbReference type="Pfam" id="PF13847">
    <property type="entry name" value="Methyltransf_31"/>
    <property type="match status" value="1"/>
</dbReference>
<evidence type="ECO:0000313" key="6">
    <source>
        <dbReference type="EMBL" id="ACS89988.1"/>
    </source>
</evidence>
<dbReference type="GO" id="GO:0032259">
    <property type="term" value="P:methylation"/>
    <property type="evidence" value="ECO:0007669"/>
    <property type="project" value="UniProtKB-KW"/>
</dbReference>
<sequence length="250" mass="28025">MSLEEMLEKEDLGIEILHPGGLEITKDLAELCGINEKSKVFDVACGTGESACFLAETFECEIVGVDASPIMVEKAKKKAKERGLEGKTTFILADAHKLSFPDNTFDVVISECTLCLLNKEAALREMVRVVKPNGCVGIHDVAWKENTPRELKLKLKDIEGEEPETIEGWKRLFEKVGLVDVVVVDKSHLIPEWMKEMRRQVGLWGELKIFLNILKKEGPKGLKNAWESMKIFESSHTGYVIVVGRKPSKE</sequence>
<accession>C6A2Z3</accession>
<keyword evidence="7" id="KW-1185">Reference proteome</keyword>
<dbReference type="Proteomes" id="UP000009079">
    <property type="component" value="Chromosome"/>
</dbReference>
<dbReference type="RefSeq" id="WP_015849207.1">
    <property type="nucleotide sequence ID" value="NC_012883.1"/>
</dbReference>
<comment type="pathway">
    <text evidence="1">Lipid metabolism.</text>
</comment>
<evidence type="ECO:0000256" key="2">
    <source>
        <dbReference type="ARBA" id="ARBA00022603"/>
    </source>
</evidence>
<organism evidence="6 7">
    <name type="scientific">Thermococcus sibiricus (strain DSM 12597 / MM 739)</name>
    <dbReference type="NCBI Taxonomy" id="604354"/>
    <lineage>
        <taxon>Archaea</taxon>
        <taxon>Methanobacteriati</taxon>
        <taxon>Methanobacteriota</taxon>
        <taxon>Thermococci</taxon>
        <taxon>Thermococcales</taxon>
        <taxon>Thermococcaceae</taxon>
        <taxon>Thermococcus</taxon>
    </lineage>
</organism>
<feature type="domain" description="Methyltransferase" evidence="5">
    <location>
        <begin position="35"/>
        <end position="159"/>
    </location>
</feature>
<comment type="pathway">
    <text evidence="4">Phospholipid metabolism.</text>
</comment>
<dbReference type="KEGG" id="tsi:TSIB_0930"/>
<proteinExistence type="predicted"/>
<dbReference type="GeneID" id="8095924"/>
<dbReference type="HOGENOM" id="CLU_039068_8_0_2"/>
<dbReference type="STRING" id="604354.TSIB_0930"/>
<evidence type="ECO:0000259" key="5">
    <source>
        <dbReference type="Pfam" id="PF13847"/>
    </source>
</evidence>
<dbReference type="AlphaFoldDB" id="C6A2Z3"/>
<evidence type="ECO:0000256" key="4">
    <source>
        <dbReference type="ARBA" id="ARBA00025707"/>
    </source>
</evidence>
<dbReference type="PANTHER" id="PTHR44307:SF2">
    <property type="entry name" value="PHOSPHOETHANOLAMINE METHYLTRANSFERASE ISOFORM X1"/>
    <property type="match status" value="1"/>
</dbReference>
<evidence type="ECO:0000256" key="3">
    <source>
        <dbReference type="ARBA" id="ARBA00022679"/>
    </source>
</evidence>
<evidence type="ECO:0000256" key="1">
    <source>
        <dbReference type="ARBA" id="ARBA00005189"/>
    </source>
</evidence>
<gene>
    <name evidence="6" type="ordered locus">TSIB_0930</name>
</gene>
<reference evidence="6 7" key="1">
    <citation type="journal article" date="2009" name="Appl. Environ. Microbiol.">
        <title>Metabolic versatility and indigenous origin of the archaeon Thermococcus sibiricus, isolated from a siberian oil reservoir, as revealed by genome analysis.</title>
        <authorList>
            <person name="Mardanov A.V."/>
            <person name="Ravin N.V."/>
            <person name="Svetlitchnyi V.A."/>
            <person name="Beletsky A.V."/>
            <person name="Miroshnichenko M.L."/>
            <person name="Bonch-Osmolovskaya E.A."/>
            <person name="Skryabin K.G."/>
        </authorList>
    </citation>
    <scope>NUCLEOTIDE SEQUENCE [LARGE SCALE GENOMIC DNA]</scope>
    <source>
        <strain evidence="7">DSM 12597 / MM 739</strain>
    </source>
</reference>
<dbReference type="eggNOG" id="arCOG01792">
    <property type="taxonomic scope" value="Archaea"/>
</dbReference>
<evidence type="ECO:0000313" key="7">
    <source>
        <dbReference type="Proteomes" id="UP000009079"/>
    </source>
</evidence>